<dbReference type="SMART" id="SM00504">
    <property type="entry name" value="Ubox"/>
    <property type="match status" value="1"/>
</dbReference>
<proteinExistence type="inferred from homology"/>
<comment type="caution">
    <text evidence="4">The sequence shown here is derived from an EMBL/GenBank/DDBJ whole genome shotgun (WGS) entry which is preliminary data.</text>
</comment>
<dbReference type="Gene3D" id="3.30.40.10">
    <property type="entry name" value="Zinc/RING finger domain, C3HC4 (zinc finger)"/>
    <property type="match status" value="1"/>
</dbReference>
<dbReference type="Pfam" id="PF04564">
    <property type="entry name" value="U-box"/>
    <property type="match status" value="1"/>
</dbReference>
<dbReference type="OrthoDB" id="188553at2759"/>
<dbReference type="GO" id="GO:0005789">
    <property type="term" value="C:endoplasmic reticulum membrane"/>
    <property type="evidence" value="ECO:0007669"/>
    <property type="project" value="TreeGrafter"/>
</dbReference>
<dbReference type="PANTHER" id="PTHR11102">
    <property type="entry name" value="SEL-1-LIKE PROTEIN"/>
    <property type="match status" value="1"/>
</dbReference>
<reference evidence="4" key="1">
    <citation type="submission" date="2020-06" db="EMBL/GenBank/DDBJ databases">
        <authorList>
            <consortium name="Plant Systems Biology data submission"/>
        </authorList>
    </citation>
    <scope>NUCLEOTIDE SEQUENCE</scope>
    <source>
        <strain evidence="4">D6</strain>
    </source>
</reference>
<feature type="region of interest" description="Disordered" evidence="2">
    <location>
        <begin position="219"/>
        <end position="246"/>
    </location>
</feature>
<dbReference type="SMART" id="SM00671">
    <property type="entry name" value="SEL1"/>
    <property type="match status" value="3"/>
</dbReference>
<dbReference type="PANTHER" id="PTHR11102:SF147">
    <property type="entry name" value="SEL1L ADAPTOR SUBUNIT OF ERAD E3 UBIQUITIN LIGASE"/>
    <property type="match status" value="1"/>
</dbReference>
<dbReference type="SUPFAM" id="SSF81901">
    <property type="entry name" value="HCP-like"/>
    <property type="match status" value="1"/>
</dbReference>
<dbReference type="InterPro" id="IPR050767">
    <property type="entry name" value="Sel1_AlgK"/>
</dbReference>
<dbReference type="SUPFAM" id="SSF57850">
    <property type="entry name" value="RING/U-box"/>
    <property type="match status" value="1"/>
</dbReference>
<dbReference type="GO" id="GO:0036503">
    <property type="term" value="P:ERAD pathway"/>
    <property type="evidence" value="ECO:0007669"/>
    <property type="project" value="TreeGrafter"/>
</dbReference>
<dbReference type="GO" id="GO:0016567">
    <property type="term" value="P:protein ubiquitination"/>
    <property type="evidence" value="ECO:0007669"/>
    <property type="project" value="InterPro"/>
</dbReference>
<gene>
    <name evidence="4" type="ORF">SEMRO_3_G002900.1</name>
</gene>
<evidence type="ECO:0000313" key="4">
    <source>
        <dbReference type="EMBL" id="CAB9496314.1"/>
    </source>
</evidence>
<organism evidence="4 5">
    <name type="scientific">Seminavis robusta</name>
    <dbReference type="NCBI Taxonomy" id="568900"/>
    <lineage>
        <taxon>Eukaryota</taxon>
        <taxon>Sar</taxon>
        <taxon>Stramenopiles</taxon>
        <taxon>Ochrophyta</taxon>
        <taxon>Bacillariophyta</taxon>
        <taxon>Bacillariophyceae</taxon>
        <taxon>Bacillariophycidae</taxon>
        <taxon>Naviculales</taxon>
        <taxon>Naviculaceae</taxon>
        <taxon>Seminavis</taxon>
    </lineage>
</organism>
<evidence type="ECO:0000256" key="1">
    <source>
        <dbReference type="ARBA" id="ARBA00038101"/>
    </source>
</evidence>
<dbReference type="InterPro" id="IPR011990">
    <property type="entry name" value="TPR-like_helical_dom_sf"/>
</dbReference>
<evidence type="ECO:0000256" key="2">
    <source>
        <dbReference type="SAM" id="MobiDB-lite"/>
    </source>
</evidence>
<dbReference type="GO" id="GO:0004842">
    <property type="term" value="F:ubiquitin-protein transferase activity"/>
    <property type="evidence" value="ECO:0007669"/>
    <property type="project" value="InterPro"/>
</dbReference>
<dbReference type="EMBL" id="CAICTM010000003">
    <property type="protein sequence ID" value="CAB9496314.1"/>
    <property type="molecule type" value="Genomic_DNA"/>
</dbReference>
<accession>A0A9N8D586</accession>
<keyword evidence="5" id="KW-1185">Reference proteome</keyword>
<feature type="compositionally biased region" description="Basic and acidic residues" evidence="2">
    <location>
        <begin position="219"/>
        <end position="230"/>
    </location>
</feature>
<protein>
    <submittedName>
        <fullName evidence="4">Sel1 domain protein repeat-containing protein</fullName>
    </submittedName>
</protein>
<feature type="domain" description="U-box" evidence="3">
    <location>
        <begin position="15"/>
        <end position="72"/>
    </location>
</feature>
<dbReference type="Proteomes" id="UP001153069">
    <property type="component" value="Unassembled WGS sequence"/>
</dbReference>
<comment type="similarity">
    <text evidence="1">Belongs to the sel-1 family.</text>
</comment>
<evidence type="ECO:0000259" key="3">
    <source>
        <dbReference type="SMART" id="SM00504"/>
    </source>
</evidence>
<dbReference type="Pfam" id="PF08238">
    <property type="entry name" value="Sel1"/>
    <property type="match status" value="3"/>
</dbReference>
<feature type="compositionally biased region" description="Polar residues" evidence="2">
    <location>
        <begin position="231"/>
        <end position="246"/>
    </location>
</feature>
<dbReference type="InterPro" id="IPR013083">
    <property type="entry name" value="Znf_RING/FYVE/PHD"/>
</dbReference>
<dbReference type="Gene3D" id="1.25.40.10">
    <property type="entry name" value="Tetratricopeptide repeat domain"/>
    <property type="match status" value="1"/>
</dbReference>
<sequence length="246" mass="27210">MGQLQMSLSVPSAWNLPLDPVTAEDGHIYERKCIEEHFRTHQGDHLKSPMTNEKMGKKLLPSFQVRNAIGKMVESGVIDGDLAHKWKERVKLKKEMDDLLSLAEEGDTEAMCNVGNWYFEGDNGVKQDYKLAYTWFKRAHDAGNVRGTALLGVCTLRGVGVAQSESLGFIYLTKAAMQGSAMAAYCLGMAFANGMHGVSVNKAEAIHWLEKAIGEECPHEHGDGDFKNEAQQELNQLKANQPATSR</sequence>
<name>A0A9N8D586_9STRA</name>
<dbReference type="InterPro" id="IPR006597">
    <property type="entry name" value="Sel1-like"/>
</dbReference>
<evidence type="ECO:0000313" key="5">
    <source>
        <dbReference type="Proteomes" id="UP001153069"/>
    </source>
</evidence>
<dbReference type="InterPro" id="IPR003613">
    <property type="entry name" value="Ubox_domain"/>
</dbReference>
<dbReference type="AlphaFoldDB" id="A0A9N8D586"/>